<dbReference type="InterPro" id="IPR037238">
    <property type="entry name" value="YbiA-like_sf"/>
</dbReference>
<feature type="region of interest" description="Disordered" evidence="1">
    <location>
        <begin position="444"/>
        <end position="469"/>
    </location>
</feature>
<dbReference type="SUPFAM" id="SSF143990">
    <property type="entry name" value="YbiA-like"/>
    <property type="match status" value="1"/>
</dbReference>
<evidence type="ECO:0000256" key="1">
    <source>
        <dbReference type="SAM" id="MobiDB-lite"/>
    </source>
</evidence>
<feature type="compositionally biased region" description="Basic and acidic residues" evidence="1">
    <location>
        <begin position="456"/>
        <end position="469"/>
    </location>
</feature>
<dbReference type="AlphaFoldDB" id="A0A8B6BN69"/>
<feature type="domain" description="NADAR" evidence="2">
    <location>
        <begin position="8"/>
        <end position="122"/>
    </location>
</feature>
<accession>A0A8B6BN69</accession>
<dbReference type="Gene3D" id="1.10.357.40">
    <property type="entry name" value="YbiA-like"/>
    <property type="match status" value="1"/>
</dbReference>
<dbReference type="OrthoDB" id="5791190at2759"/>
<organism evidence="3 4">
    <name type="scientific">Mytilus galloprovincialis</name>
    <name type="common">Mediterranean mussel</name>
    <dbReference type="NCBI Taxonomy" id="29158"/>
    <lineage>
        <taxon>Eukaryota</taxon>
        <taxon>Metazoa</taxon>
        <taxon>Spiralia</taxon>
        <taxon>Lophotrochozoa</taxon>
        <taxon>Mollusca</taxon>
        <taxon>Bivalvia</taxon>
        <taxon>Autobranchia</taxon>
        <taxon>Pteriomorphia</taxon>
        <taxon>Mytilida</taxon>
        <taxon>Mytiloidea</taxon>
        <taxon>Mytilidae</taxon>
        <taxon>Mytilinae</taxon>
        <taxon>Mytilus</taxon>
    </lineage>
</organism>
<gene>
    <name evidence="3" type="ORF">MGAL_10B014943</name>
</gene>
<reference evidence="3" key="1">
    <citation type="submission" date="2018-11" db="EMBL/GenBank/DDBJ databases">
        <authorList>
            <person name="Alioto T."/>
            <person name="Alioto T."/>
        </authorList>
    </citation>
    <scope>NUCLEOTIDE SEQUENCE</scope>
</reference>
<protein>
    <recommendedName>
        <fullName evidence="2">NADAR domain-containing protein</fullName>
    </recommendedName>
</protein>
<dbReference type="Pfam" id="PF08719">
    <property type="entry name" value="NADAR"/>
    <property type="match status" value="1"/>
</dbReference>
<sequence>MITYVKGEHDVLSNFYLHKLRYEGYTYPSAEHLYQCLKCTHHQEYELLHQIKQLSDSKKAKMLSKKLKTRKSWEDQKPLVMAEILKLKFLQCKAFRDRLTSTSGYINHNVPDEFWGTGRKGKGKKRIECVIGSKPRDVKHTTKSESLLLQTYGQAMPDPINTGSFRSVRDEVSTGILRRYHPVVLEELFSWTVYSEPFCATGKYSGKYRTDVEPEVVTVGDNSDVEPDSDMDAEPVADIIDADLAFDMNSSTTRSDNVVDENLCPFIDASDSQNIHPLSNGCLQSSFLETNEVIDLLSTFTESRITRWHTQGTKNDVFFMIRNGKNITNRSNGKRSEFSDDCGKRVYVPIEPQPSQESVFELSKSYATLKKDSNYKKRVSWLAQGAKESVAVAEYLGQFPGLAPHGNSKSGEEYFRTPASVMTEMSDMLRKDRPLNVYNKLTNKSEVTSGPSNRKQVHDKNYNDKKKQRIQDLGHFVSRGNMLTTINEIDKMLAGDKDTIVDLYKKKGRPA</sequence>
<evidence type="ECO:0000313" key="4">
    <source>
        <dbReference type="Proteomes" id="UP000596742"/>
    </source>
</evidence>
<feature type="compositionally biased region" description="Polar residues" evidence="1">
    <location>
        <begin position="444"/>
        <end position="454"/>
    </location>
</feature>
<dbReference type="Proteomes" id="UP000596742">
    <property type="component" value="Unassembled WGS sequence"/>
</dbReference>
<keyword evidence="4" id="KW-1185">Reference proteome</keyword>
<dbReference type="InterPro" id="IPR012816">
    <property type="entry name" value="NADAR"/>
</dbReference>
<proteinExistence type="predicted"/>
<name>A0A8B6BN69_MYTGA</name>
<evidence type="ECO:0000313" key="3">
    <source>
        <dbReference type="EMBL" id="VDH92965.1"/>
    </source>
</evidence>
<dbReference type="CDD" id="cd15457">
    <property type="entry name" value="NADAR"/>
    <property type="match status" value="1"/>
</dbReference>
<dbReference type="EMBL" id="UYJE01000397">
    <property type="protein sequence ID" value="VDH92965.1"/>
    <property type="molecule type" value="Genomic_DNA"/>
</dbReference>
<comment type="caution">
    <text evidence="3">The sequence shown here is derived from an EMBL/GenBank/DDBJ whole genome shotgun (WGS) entry which is preliminary data.</text>
</comment>
<evidence type="ECO:0000259" key="2">
    <source>
        <dbReference type="Pfam" id="PF08719"/>
    </source>
</evidence>